<comment type="subcellular location">
    <subcellularLocation>
        <location evidence="1 12">Nucleus</location>
    </subcellularLocation>
</comment>
<dbReference type="Pfam" id="PF08123">
    <property type="entry name" value="DOT1"/>
    <property type="match status" value="1"/>
</dbReference>
<dbReference type="Proteomes" id="UP000716291">
    <property type="component" value="Unassembled WGS sequence"/>
</dbReference>
<evidence type="ECO:0000313" key="18">
    <source>
        <dbReference type="Proteomes" id="UP000716291"/>
    </source>
</evidence>
<dbReference type="PROSITE" id="PS51569">
    <property type="entry name" value="DOT1"/>
    <property type="match status" value="1"/>
</dbReference>
<dbReference type="EMBL" id="JAANQT010000223">
    <property type="protein sequence ID" value="KAG1313055.1"/>
    <property type="molecule type" value="Genomic_DNA"/>
</dbReference>
<evidence type="ECO:0000256" key="13">
    <source>
        <dbReference type="SAM" id="Coils"/>
    </source>
</evidence>
<keyword evidence="6 12" id="KW-0808">Transferase</keyword>
<dbReference type="GO" id="GO:0005524">
    <property type="term" value="F:ATP binding"/>
    <property type="evidence" value="ECO:0007669"/>
    <property type="project" value="InterPro"/>
</dbReference>
<feature type="domain" description="Protein kinase" evidence="15">
    <location>
        <begin position="1"/>
        <end position="230"/>
    </location>
</feature>
<dbReference type="FunFam" id="3.40.50.150:FF:000033">
    <property type="entry name" value="Histone-lysine N-methyltransferase, H3 lysine-79 specific"/>
    <property type="match status" value="1"/>
</dbReference>
<dbReference type="InterPro" id="IPR047173">
    <property type="entry name" value="STRAD_A/B-like"/>
</dbReference>
<evidence type="ECO:0000256" key="6">
    <source>
        <dbReference type="ARBA" id="ARBA00022679"/>
    </source>
</evidence>
<dbReference type="EC" id="2.1.1.360" evidence="3 12"/>
<comment type="function">
    <text evidence="12">Histone methyltransferase that specifically trimethylates histone H3 to form H3K79me3. This methylation is required for telomere silencing and for the pachytene checkpoint during the meiotic cell cycle by allowing the recruitment of RAD9 to double strand breaks. Nucleosomes are preferred as substrate compared to free histone.</text>
</comment>
<dbReference type="SMART" id="SM00220">
    <property type="entry name" value="S_TKc"/>
    <property type="match status" value="1"/>
</dbReference>
<evidence type="ECO:0000259" key="16">
    <source>
        <dbReference type="PROSITE" id="PS51569"/>
    </source>
</evidence>
<protein>
    <recommendedName>
        <fullName evidence="4 12">Histone-lysine N-methyltransferase, H3 lysine-79 specific</fullName>
        <ecNumber evidence="3 12">2.1.1.360</ecNumber>
    </recommendedName>
    <alternativeName>
        <fullName evidence="10 12">Histone H3-K79 methyltransferase</fullName>
    </alternativeName>
</protein>
<evidence type="ECO:0000256" key="12">
    <source>
        <dbReference type="RuleBase" id="RU271113"/>
    </source>
</evidence>
<dbReference type="GO" id="GO:0004672">
    <property type="term" value="F:protein kinase activity"/>
    <property type="evidence" value="ECO:0007669"/>
    <property type="project" value="InterPro"/>
</dbReference>
<organism evidence="17 18">
    <name type="scientific">Rhizopus oryzae</name>
    <name type="common">Mucormycosis agent</name>
    <name type="synonym">Rhizopus arrhizus var. delemar</name>
    <dbReference type="NCBI Taxonomy" id="64495"/>
    <lineage>
        <taxon>Eukaryota</taxon>
        <taxon>Fungi</taxon>
        <taxon>Fungi incertae sedis</taxon>
        <taxon>Mucoromycota</taxon>
        <taxon>Mucoromycotina</taxon>
        <taxon>Mucoromycetes</taxon>
        <taxon>Mucorales</taxon>
        <taxon>Mucorineae</taxon>
        <taxon>Rhizopodaceae</taxon>
        <taxon>Rhizopus</taxon>
    </lineage>
</organism>
<feature type="domain" description="DOT1" evidence="16">
    <location>
        <begin position="694"/>
        <end position="1011"/>
    </location>
</feature>
<keyword evidence="8 12" id="KW-0156">Chromatin regulator</keyword>
<comment type="similarity">
    <text evidence="2">Belongs to the protein kinase superfamily. STE Ser/Thr protein kinase family. STE20 subfamily.</text>
</comment>
<dbReference type="SUPFAM" id="SSF53335">
    <property type="entry name" value="S-adenosyl-L-methionine-dependent methyltransferases"/>
    <property type="match status" value="1"/>
</dbReference>
<dbReference type="GO" id="GO:0043539">
    <property type="term" value="F:protein serine/threonine kinase activator activity"/>
    <property type="evidence" value="ECO:0007669"/>
    <property type="project" value="InterPro"/>
</dbReference>
<keyword evidence="5 12" id="KW-0489">Methyltransferase</keyword>
<evidence type="ECO:0000256" key="3">
    <source>
        <dbReference type="ARBA" id="ARBA00012190"/>
    </source>
</evidence>
<comment type="similarity">
    <text evidence="12">Belongs to the class I-like SAM-binding methyltransferase superfamily. DOT1 family.</text>
</comment>
<evidence type="ECO:0000256" key="10">
    <source>
        <dbReference type="ARBA" id="ARBA00029821"/>
    </source>
</evidence>
<dbReference type="InterPro" id="IPR025789">
    <property type="entry name" value="DOT1_dom"/>
</dbReference>
<evidence type="ECO:0000256" key="8">
    <source>
        <dbReference type="ARBA" id="ARBA00022853"/>
    </source>
</evidence>
<evidence type="ECO:0000256" key="2">
    <source>
        <dbReference type="ARBA" id="ARBA00008874"/>
    </source>
</evidence>
<evidence type="ECO:0000256" key="14">
    <source>
        <dbReference type="SAM" id="MobiDB-lite"/>
    </source>
</evidence>
<feature type="coiled-coil region" evidence="13">
    <location>
        <begin position="515"/>
        <end position="542"/>
    </location>
</feature>
<dbReference type="Pfam" id="PF00069">
    <property type="entry name" value="Pkinase"/>
    <property type="match status" value="1"/>
</dbReference>
<evidence type="ECO:0000256" key="11">
    <source>
        <dbReference type="ARBA" id="ARBA00047770"/>
    </source>
</evidence>
<dbReference type="CDD" id="cd02440">
    <property type="entry name" value="AdoMet_MTases"/>
    <property type="match status" value="1"/>
</dbReference>
<dbReference type="GO" id="GO:0006611">
    <property type="term" value="P:protein export from nucleus"/>
    <property type="evidence" value="ECO:0007669"/>
    <property type="project" value="TreeGrafter"/>
</dbReference>
<proteinExistence type="inferred from homology"/>
<dbReference type="Gene3D" id="1.10.510.10">
    <property type="entry name" value="Transferase(Phosphotransferase) domain 1"/>
    <property type="match status" value="1"/>
</dbReference>
<dbReference type="FunFam" id="1.10.510.10:FF:000947">
    <property type="entry name" value="serine/threonine-protein kinase OSR1"/>
    <property type="match status" value="1"/>
</dbReference>
<evidence type="ECO:0000259" key="15">
    <source>
        <dbReference type="PROSITE" id="PS50011"/>
    </source>
</evidence>
<keyword evidence="18" id="KW-1185">Reference proteome</keyword>
<keyword evidence="13" id="KW-0175">Coiled coil</keyword>
<dbReference type="SUPFAM" id="SSF56112">
    <property type="entry name" value="Protein kinase-like (PK-like)"/>
    <property type="match status" value="1"/>
</dbReference>
<dbReference type="GO" id="GO:0140956">
    <property type="term" value="F:histone H3K79 trimethyltransferase activity"/>
    <property type="evidence" value="ECO:0007669"/>
    <property type="project" value="UniProtKB-EC"/>
</dbReference>
<comment type="catalytic activity">
    <reaction evidence="11 12">
        <text>L-lysyl(79)-[histone H3] + 3 S-adenosyl-L-methionine = N(6),N(6),N(6)-trimethyl-L-lysyl(79)-[histone H3] + 3 S-adenosyl-L-homocysteine + 3 H(+)</text>
        <dbReference type="Rhea" id="RHEA:60328"/>
        <dbReference type="Rhea" id="RHEA-COMP:15549"/>
        <dbReference type="Rhea" id="RHEA-COMP:15552"/>
        <dbReference type="ChEBI" id="CHEBI:15378"/>
        <dbReference type="ChEBI" id="CHEBI:29969"/>
        <dbReference type="ChEBI" id="CHEBI:57856"/>
        <dbReference type="ChEBI" id="CHEBI:59789"/>
        <dbReference type="ChEBI" id="CHEBI:61961"/>
        <dbReference type="EC" id="2.1.1.360"/>
    </reaction>
</comment>
<feature type="compositionally biased region" description="Basic and acidic residues" evidence="14">
    <location>
        <begin position="392"/>
        <end position="403"/>
    </location>
</feature>
<dbReference type="GO" id="GO:0032259">
    <property type="term" value="P:methylation"/>
    <property type="evidence" value="ECO:0007669"/>
    <property type="project" value="UniProtKB-KW"/>
</dbReference>
<name>A0A9P6XFZ8_RHIOR</name>
<comment type="miscellaneous">
    <text evidence="12">In contrast to other lysine histone methyltransferases, it does not contain a SET domain, suggesting the existence of another mechanism for methylation of lysine residues of histones.</text>
</comment>
<dbReference type="Gene3D" id="3.40.50.150">
    <property type="entry name" value="Vaccinia Virus protein VP39"/>
    <property type="match status" value="1"/>
</dbReference>
<feature type="region of interest" description="Disordered" evidence="14">
    <location>
        <begin position="367"/>
        <end position="414"/>
    </location>
</feature>
<evidence type="ECO:0000256" key="4">
    <source>
        <dbReference type="ARBA" id="ARBA00020987"/>
    </source>
</evidence>
<dbReference type="InterPro" id="IPR029063">
    <property type="entry name" value="SAM-dependent_MTases_sf"/>
</dbReference>
<comment type="caution">
    <text evidence="17">The sequence shown here is derived from an EMBL/GenBank/DDBJ whole genome shotgun (WGS) entry which is preliminary data.</text>
</comment>
<dbReference type="AlphaFoldDB" id="A0A9P6XFZ8"/>
<dbReference type="InterPro" id="IPR011009">
    <property type="entry name" value="Kinase-like_dom_sf"/>
</dbReference>
<dbReference type="GO" id="GO:1902554">
    <property type="term" value="C:serine/threonine protein kinase complex"/>
    <property type="evidence" value="ECO:0007669"/>
    <property type="project" value="TreeGrafter"/>
</dbReference>
<dbReference type="PANTHER" id="PTHR48014">
    <property type="entry name" value="SERINE/THREONINE-PROTEIN KINASE FRAY2"/>
    <property type="match status" value="1"/>
</dbReference>
<evidence type="ECO:0000313" key="17">
    <source>
        <dbReference type="EMBL" id="KAG1313055.1"/>
    </source>
</evidence>
<reference evidence="17" key="1">
    <citation type="journal article" date="2020" name="Microb. Genom.">
        <title>Genetic diversity of clinical and environmental Mucorales isolates obtained from an investigation of mucormycosis cases among solid organ transplant recipients.</title>
        <authorList>
            <person name="Nguyen M.H."/>
            <person name="Kaul D."/>
            <person name="Muto C."/>
            <person name="Cheng S.J."/>
            <person name="Richter R.A."/>
            <person name="Bruno V.M."/>
            <person name="Liu G."/>
            <person name="Beyhan S."/>
            <person name="Sundermann A.J."/>
            <person name="Mounaud S."/>
            <person name="Pasculle A.W."/>
            <person name="Nierman W.C."/>
            <person name="Driscoll E."/>
            <person name="Cumbie R."/>
            <person name="Clancy C.J."/>
            <person name="Dupont C.L."/>
        </authorList>
    </citation>
    <scope>NUCLEOTIDE SEQUENCE</scope>
    <source>
        <strain evidence="17">GL11</strain>
    </source>
</reference>
<dbReference type="Gene3D" id="1.10.260.170">
    <property type="match status" value="1"/>
</dbReference>
<sequence>MIDLDLFERNQIDELRRETALMGLCKHPNILKVYGSFVSGSKLYIATPYLSGGSCLDIMKNGFKDGFEEITIATILKQALEGLIYLHKDGHIHRDVKAGNLLMDDQGTVLLSDFGVSSSLTENSEIRKTFVGTPCWMAPEVMEQSGYDFKADIWSFGITAIELATGHAPFAKYPPMKVLMMTLNQSPPTLNRDQTKFKYSRLFKDMIDLCLQKDPTKRPTADKLILHPFFKQAKRKDYLLKSILSSITPIEQRQHKKTAFKQTTIESNTVQWNFSENEERPKHITFGDAIIKKECCLPSPPSEPEITKKSRFVIEDVDSQRSLSSSFSSGHSPPHDWQGIGLGIECSEIKKGRFSVNQQVNDCTVPMSRVTSTESSKGRKSRFEISSNIEQPKSEPLTRESSKNHQRSVSNSSKIGRFSIEKDDLVHPHEQLECRKKGRFELIPCPESSSVKGQLETLLKQLETQKYILNDILQSIPNISRSSSIIYIRKLSNASSSIESMNSNQNTIDHLQQVLINSHQEKQKLLKENQALKLEIDILKKSNTHFKQIINLPPKKVMASKLAAAAAAAALNNNNTTTVRTTTATIERSEASSTSPSVKRRLSETNENTGVREKKATKSPMMKSASKSITHSERIVLAEISQYKSYFEDADFDDPSTQSLLRVSLEYPGLVEPESFLLLRPVIKNSSGKNGEDEEEDKDEYNPITDLLQSCEFIYDCYLTEKEQQLFGDQSHGIMRNLTKYRNRRSAVGFKKAVEEFNKVMIKLKANGALSRNAKEMRHPNYDLACHILFQVYSRTVARQAEALNNYQAFSNNVYGEINPSLVKEFITKTNINSDSVFMDLGCGIGNVVLQVAAQTGCEAYGIEIMETPCKFAKRQLKEYAARMKAWRLPTGKIHFRHGDFLDVAANDLYSTLKRSDVLLVNNYAFDAATNQALAQLFLDLKEGTKIISLKSFVPKHHKINQRTINMPESILRVDSFEYYSEAVSWTNNGGRYYIATVDRLRLKPFYDQIYQH</sequence>
<evidence type="ECO:0000256" key="5">
    <source>
        <dbReference type="ARBA" id="ARBA00022603"/>
    </source>
</evidence>
<evidence type="ECO:0000256" key="1">
    <source>
        <dbReference type="ARBA" id="ARBA00004123"/>
    </source>
</evidence>
<evidence type="ECO:0000256" key="7">
    <source>
        <dbReference type="ARBA" id="ARBA00022691"/>
    </source>
</evidence>
<feature type="region of interest" description="Disordered" evidence="14">
    <location>
        <begin position="585"/>
        <end position="625"/>
    </location>
</feature>
<dbReference type="GO" id="GO:0005634">
    <property type="term" value="C:nucleus"/>
    <property type="evidence" value="ECO:0007669"/>
    <property type="project" value="UniProtKB-SubCell"/>
</dbReference>
<dbReference type="PANTHER" id="PTHR48014:SF21">
    <property type="entry name" value="SERINE_THREONINE-PROTEIN KINASE FRAY2"/>
    <property type="match status" value="1"/>
</dbReference>
<dbReference type="PROSITE" id="PS50011">
    <property type="entry name" value="PROTEIN_KINASE_DOM"/>
    <property type="match status" value="1"/>
</dbReference>
<keyword evidence="7 12" id="KW-0949">S-adenosyl-L-methionine</keyword>
<gene>
    <name evidence="17" type="ORF">G6F64_002533</name>
</gene>
<evidence type="ECO:0000256" key="9">
    <source>
        <dbReference type="ARBA" id="ARBA00023242"/>
    </source>
</evidence>
<dbReference type="InterPro" id="IPR000719">
    <property type="entry name" value="Prot_kinase_dom"/>
</dbReference>
<accession>A0A9P6XFZ8</accession>
<keyword evidence="9 12" id="KW-0539">Nucleus</keyword>